<evidence type="ECO:0000256" key="4">
    <source>
        <dbReference type="ARBA" id="ARBA00023004"/>
    </source>
</evidence>
<feature type="binding site" evidence="5">
    <location>
        <position position="64"/>
    </location>
    <ligand>
        <name>substrate</name>
    </ligand>
</feature>
<protein>
    <submittedName>
        <fullName evidence="8">Alkylated DNA repair dioxygenase</fullName>
    </submittedName>
</protein>
<evidence type="ECO:0000256" key="5">
    <source>
        <dbReference type="PIRSR" id="PIRSR604574-1"/>
    </source>
</evidence>
<dbReference type="PANTHER" id="PTHR16557">
    <property type="entry name" value="ALKYLATED DNA REPAIR PROTEIN ALKB-RELATED"/>
    <property type="match status" value="1"/>
</dbReference>
<dbReference type="RefSeq" id="WP_339853460.1">
    <property type="nucleotide sequence ID" value="NZ_CAXAXR010000005.1"/>
</dbReference>
<feature type="domain" description="Fe2OG dioxygenase" evidence="7">
    <location>
        <begin position="103"/>
        <end position="204"/>
    </location>
</feature>
<comment type="caution">
    <text evidence="8">The sequence shown here is derived from an EMBL/GenBank/DDBJ whole genome shotgun (WGS) entry which is preliminary data.</text>
</comment>
<dbReference type="PROSITE" id="PS51471">
    <property type="entry name" value="FE2OG_OXY"/>
    <property type="match status" value="1"/>
</dbReference>
<dbReference type="EMBL" id="DMVW01000181">
    <property type="protein sequence ID" value="HAR53935.1"/>
    <property type="molecule type" value="Genomic_DNA"/>
</dbReference>
<dbReference type="InterPro" id="IPR005123">
    <property type="entry name" value="Oxoglu/Fe-dep_dioxygenase_dom"/>
</dbReference>
<comment type="cofactor">
    <cofactor evidence="6">
        <name>Fe(2+)</name>
        <dbReference type="ChEBI" id="CHEBI:29033"/>
    </cofactor>
    <text evidence="6">Binds 1 Fe(2+) ion per subunit.</text>
</comment>
<feature type="binding site" evidence="5">
    <location>
        <position position="125"/>
    </location>
    <ligand>
        <name>substrate</name>
    </ligand>
</feature>
<dbReference type="Pfam" id="PF13532">
    <property type="entry name" value="2OG-FeII_Oxy_2"/>
    <property type="match status" value="1"/>
</dbReference>
<evidence type="ECO:0000259" key="7">
    <source>
        <dbReference type="PROSITE" id="PS51471"/>
    </source>
</evidence>
<dbReference type="GO" id="GO:0035516">
    <property type="term" value="F:broad specificity oxidative DNA demethylase activity"/>
    <property type="evidence" value="ECO:0007669"/>
    <property type="project" value="TreeGrafter"/>
</dbReference>
<keyword evidence="1 6" id="KW-0479">Metal-binding</keyword>
<feature type="binding site" evidence="5">
    <location>
        <begin position="71"/>
        <end position="73"/>
    </location>
    <ligand>
        <name>substrate</name>
    </ligand>
</feature>
<evidence type="ECO:0000256" key="2">
    <source>
        <dbReference type="ARBA" id="ARBA00022964"/>
    </source>
</evidence>
<keyword evidence="4 6" id="KW-0408">Iron</keyword>
<evidence type="ECO:0000256" key="1">
    <source>
        <dbReference type="ARBA" id="ARBA00022723"/>
    </source>
</evidence>
<evidence type="ECO:0000256" key="6">
    <source>
        <dbReference type="PIRSR" id="PIRSR604574-2"/>
    </source>
</evidence>
<dbReference type="GO" id="GO:0008198">
    <property type="term" value="F:ferrous iron binding"/>
    <property type="evidence" value="ECO:0007669"/>
    <property type="project" value="TreeGrafter"/>
</dbReference>
<keyword evidence="2 8" id="KW-0223">Dioxygenase</keyword>
<keyword evidence="3" id="KW-0560">Oxidoreductase</keyword>
<dbReference type="InterPro" id="IPR027450">
    <property type="entry name" value="AlkB-like"/>
</dbReference>
<feature type="binding site" evidence="5">
    <location>
        <position position="151"/>
    </location>
    <ligand>
        <name>substrate</name>
    </ligand>
</feature>
<dbReference type="GO" id="GO:0005737">
    <property type="term" value="C:cytoplasm"/>
    <property type="evidence" value="ECO:0007669"/>
    <property type="project" value="TreeGrafter"/>
</dbReference>
<evidence type="ECO:0000313" key="9">
    <source>
        <dbReference type="Proteomes" id="UP000264719"/>
    </source>
</evidence>
<feature type="binding site" evidence="6">
    <location>
        <position position="123"/>
    </location>
    <ligand>
        <name>Fe cation</name>
        <dbReference type="ChEBI" id="CHEBI:24875"/>
        <note>catalytic</note>
    </ligand>
</feature>
<accession>A0A348WHC3</accession>
<dbReference type="InterPro" id="IPR004574">
    <property type="entry name" value="Alkb"/>
</dbReference>
<dbReference type="AlphaFoldDB" id="A0A348WHC3"/>
<dbReference type="GO" id="GO:0035515">
    <property type="term" value="F:oxidative RNA demethylase activity"/>
    <property type="evidence" value="ECO:0007669"/>
    <property type="project" value="TreeGrafter"/>
</dbReference>
<gene>
    <name evidence="8" type="ORF">DCS45_18955</name>
</gene>
<dbReference type="InterPro" id="IPR037151">
    <property type="entry name" value="AlkB-like_sf"/>
</dbReference>
<feature type="binding site" evidence="5">
    <location>
        <begin position="110"/>
        <end position="112"/>
    </location>
    <ligand>
        <name>2-oxoglutarate</name>
        <dbReference type="ChEBI" id="CHEBI:16810"/>
    </ligand>
</feature>
<feature type="binding site" evidence="6">
    <location>
        <position position="121"/>
    </location>
    <ligand>
        <name>Fe cation</name>
        <dbReference type="ChEBI" id="CHEBI:24875"/>
        <note>catalytic</note>
    </ligand>
</feature>
<reference evidence="8 9" key="1">
    <citation type="journal article" date="2018" name="Nat. Biotechnol.">
        <title>A standardized bacterial taxonomy based on genome phylogeny substantially revises the tree of life.</title>
        <authorList>
            <person name="Parks D.H."/>
            <person name="Chuvochina M."/>
            <person name="Waite D.W."/>
            <person name="Rinke C."/>
            <person name="Skarshewski A."/>
            <person name="Chaumeil P.A."/>
            <person name="Hugenholtz P."/>
        </authorList>
    </citation>
    <scope>NUCLEOTIDE SEQUENCE [LARGE SCALE GENOMIC DNA]</scope>
    <source>
        <strain evidence="8">UBA9169</strain>
    </source>
</reference>
<name>A0A348WHC3_9RHOB</name>
<dbReference type="Proteomes" id="UP000264719">
    <property type="component" value="Unassembled WGS sequence"/>
</dbReference>
<feature type="binding site" evidence="5">
    <location>
        <begin position="195"/>
        <end position="201"/>
    </location>
    <ligand>
        <name>2-oxoglutarate</name>
        <dbReference type="ChEBI" id="CHEBI:16810"/>
    </ligand>
</feature>
<organism evidence="8 9">
    <name type="scientific">Roseovarius nubinhibens</name>
    <dbReference type="NCBI Taxonomy" id="314263"/>
    <lineage>
        <taxon>Bacteria</taxon>
        <taxon>Pseudomonadati</taxon>
        <taxon>Pseudomonadota</taxon>
        <taxon>Alphaproteobacteria</taxon>
        <taxon>Rhodobacterales</taxon>
        <taxon>Roseobacteraceae</taxon>
        <taxon>Roseovarius</taxon>
    </lineage>
</organism>
<evidence type="ECO:0000256" key="3">
    <source>
        <dbReference type="ARBA" id="ARBA00023002"/>
    </source>
</evidence>
<dbReference type="GO" id="GO:0035513">
    <property type="term" value="P:oxidative RNA demethylation"/>
    <property type="evidence" value="ECO:0007669"/>
    <property type="project" value="TreeGrafter"/>
</dbReference>
<evidence type="ECO:0000313" key="8">
    <source>
        <dbReference type="EMBL" id="HAR53935.1"/>
    </source>
</evidence>
<sequence length="204" mass="22595">MASPAPTTRHGGFAFYTGYLDRAAQEALRDDLREVVAQAPLFAPVTRFGKPMSVRMTSAGRYGWFTDRRGYRYIEAHPSGSPWPAIPDSVLAIWRDLVSDTRLPDCCLINHYTDKARMGLHQDRDEADFSWPVLSVSLGDEALFRMGGQERSDPTRSVWLRSGDVVVMGGAARLAFHGVDRIKPGTSTLLQGGGRINLTLRVVD</sequence>
<proteinExistence type="predicted"/>
<dbReference type="Gene3D" id="2.60.120.590">
    <property type="entry name" value="Alpha-ketoglutarate-dependent dioxygenase AlkB-like"/>
    <property type="match status" value="1"/>
</dbReference>
<dbReference type="PANTHER" id="PTHR16557:SF2">
    <property type="entry name" value="NUCLEIC ACID DIOXYGENASE ALKBH1"/>
    <property type="match status" value="1"/>
</dbReference>
<dbReference type="SUPFAM" id="SSF51197">
    <property type="entry name" value="Clavaminate synthase-like"/>
    <property type="match status" value="1"/>
</dbReference>
<feature type="binding site" evidence="6">
    <location>
        <position position="177"/>
    </location>
    <ligand>
        <name>Fe cation</name>
        <dbReference type="ChEBI" id="CHEBI:24875"/>
        <note>catalytic</note>
    </ligand>
</feature>